<feature type="compositionally biased region" description="Basic residues" evidence="1">
    <location>
        <begin position="580"/>
        <end position="600"/>
    </location>
</feature>
<feature type="compositionally biased region" description="Low complexity" evidence="1">
    <location>
        <begin position="514"/>
        <end position="527"/>
    </location>
</feature>
<feature type="region of interest" description="Disordered" evidence="1">
    <location>
        <begin position="503"/>
        <end position="538"/>
    </location>
</feature>
<evidence type="ECO:0000313" key="3">
    <source>
        <dbReference type="Proteomes" id="UP001642501"/>
    </source>
</evidence>
<sequence>MAYLGMLPERKPRIRQEDRVIQEAIRRLELEHGGEDVHLRSLLREPEKTAEVAAALAQPQDTNLKILCGRCHDLVHHGAGNPIYHPDIDSIRETVAESPYKYNHVYHILDAADFPMSLLPRINTLLDTMPLRSRNRRSRHAKFYDGRLTELSFVITRSDLLAPRRDQVDKLMPWIRENLRDALGRAGRDVRLGNVRCVSARRNWWTPELKEEIWKRGGANWLVGKANVGKSYLVHHVFPKGRMEPLDKKKELPVLRLTGSGSYSSYPEHAQQGEVYSAALDEEIAADLNVGMLLPPRPDEINYPQMPVVSGLPGTTASPIRIPFGSGKGELIDLPGLERSALVDYVKEAHKGSLVMKSRIEPEQVVLKGTDQSLLLGGFIRITPRTPGLVFMTYNFTPLQEHRTMTEKAIAIQEQTSVLRVENIAVEGTGEKIALAGSFRLQHDVTKIRAGPITRKDAANISVDRLPYRVVALDLLIEGCGWVEIVAQVRTRDLFNETRSRTRMKASALPKEQSTSSSGLLQSLDLSEPQEPQDDSIESGRLEWNGEAQWPVIDVYSPMGKFIGSRRPLNAWMTIQPKISQKKKSMRARPKKSVKGVKKQQKADRRTAI</sequence>
<name>A0ABP0DI69_9PEZI</name>
<gene>
    <name evidence="2" type="primary">GEP3</name>
    <name evidence="2" type="ORF">SEPCBS57363_002533</name>
</gene>
<feature type="region of interest" description="Disordered" evidence="1">
    <location>
        <begin position="576"/>
        <end position="609"/>
    </location>
</feature>
<dbReference type="Proteomes" id="UP001642501">
    <property type="component" value="Unassembled WGS sequence"/>
</dbReference>
<dbReference type="SUPFAM" id="SSF52540">
    <property type="entry name" value="P-loop containing nucleoside triphosphate hydrolases"/>
    <property type="match status" value="1"/>
</dbReference>
<dbReference type="InterPro" id="IPR027417">
    <property type="entry name" value="P-loop_NTPase"/>
</dbReference>
<accession>A0ABP0DI69</accession>
<reference evidence="2 3" key="1">
    <citation type="submission" date="2024-01" db="EMBL/GenBank/DDBJ databases">
        <authorList>
            <person name="Allen C."/>
            <person name="Tagirdzhanova G."/>
        </authorList>
    </citation>
    <scope>NUCLEOTIDE SEQUENCE [LARGE SCALE GENOMIC DNA]</scope>
    <source>
        <strain evidence="2 3">CBS 573.63</strain>
    </source>
</reference>
<comment type="caution">
    <text evidence="2">The sequence shown here is derived from an EMBL/GenBank/DDBJ whole genome shotgun (WGS) entry which is preliminary data.</text>
</comment>
<dbReference type="EMBL" id="CAWUOM010000034">
    <property type="protein sequence ID" value="CAK7267326.1"/>
    <property type="molecule type" value="Genomic_DNA"/>
</dbReference>
<protein>
    <submittedName>
        <fullName evidence="2">Mitochondrial ribosome small subunit bioproteinsis protein</fullName>
    </submittedName>
</protein>
<organism evidence="2 3">
    <name type="scientific">Sporothrix epigloea</name>
    <dbReference type="NCBI Taxonomy" id="1892477"/>
    <lineage>
        <taxon>Eukaryota</taxon>
        <taxon>Fungi</taxon>
        <taxon>Dikarya</taxon>
        <taxon>Ascomycota</taxon>
        <taxon>Pezizomycotina</taxon>
        <taxon>Sordariomycetes</taxon>
        <taxon>Sordariomycetidae</taxon>
        <taxon>Ophiostomatales</taxon>
        <taxon>Ophiostomataceae</taxon>
        <taxon>Sporothrix</taxon>
    </lineage>
</organism>
<dbReference type="PANTHER" id="PTHR46434:SF1">
    <property type="entry name" value="GENETIC INTERACTOR OF PROHIBITINS 3, MITOCHONDRIAL"/>
    <property type="match status" value="1"/>
</dbReference>
<evidence type="ECO:0000313" key="2">
    <source>
        <dbReference type="EMBL" id="CAK7267326.1"/>
    </source>
</evidence>
<evidence type="ECO:0000256" key="1">
    <source>
        <dbReference type="SAM" id="MobiDB-lite"/>
    </source>
</evidence>
<proteinExistence type="predicted"/>
<dbReference type="Gene3D" id="3.40.50.300">
    <property type="entry name" value="P-loop containing nucleotide triphosphate hydrolases"/>
    <property type="match status" value="1"/>
</dbReference>
<keyword evidence="3" id="KW-1185">Reference proteome</keyword>
<dbReference type="InterPro" id="IPR050896">
    <property type="entry name" value="Mito_lipid_metab_GTPase"/>
</dbReference>
<dbReference type="PANTHER" id="PTHR46434">
    <property type="entry name" value="GENETIC INTERACTOR OF PROHIBITINS 3, MITOCHONDRIAL"/>
    <property type="match status" value="1"/>
</dbReference>